<evidence type="ECO:0000313" key="1">
    <source>
        <dbReference type="EMBL" id="GAH39337.1"/>
    </source>
</evidence>
<accession>X1F316</accession>
<dbReference type="EMBL" id="BARU01006962">
    <property type="protein sequence ID" value="GAH39337.1"/>
    <property type="molecule type" value="Genomic_DNA"/>
</dbReference>
<proteinExistence type="predicted"/>
<reference evidence="1" key="1">
    <citation type="journal article" date="2014" name="Front. Microbiol.">
        <title>High frequency of phylogenetically diverse reductive dehalogenase-homologous genes in deep subseafloor sedimentary metagenomes.</title>
        <authorList>
            <person name="Kawai M."/>
            <person name="Futagami T."/>
            <person name="Toyoda A."/>
            <person name="Takaki Y."/>
            <person name="Nishi S."/>
            <person name="Hori S."/>
            <person name="Arai W."/>
            <person name="Tsubouchi T."/>
            <person name="Morono Y."/>
            <person name="Uchiyama I."/>
            <person name="Ito T."/>
            <person name="Fujiyama A."/>
            <person name="Inagaki F."/>
            <person name="Takami H."/>
        </authorList>
    </citation>
    <scope>NUCLEOTIDE SEQUENCE</scope>
    <source>
        <strain evidence="1">Expedition CK06-06</strain>
    </source>
</reference>
<dbReference type="AlphaFoldDB" id="X1F316"/>
<comment type="caution">
    <text evidence="1">The sequence shown here is derived from an EMBL/GenBank/DDBJ whole genome shotgun (WGS) entry which is preliminary data.</text>
</comment>
<gene>
    <name evidence="1" type="ORF">S03H2_13720</name>
</gene>
<sequence length="176" mass="19338">MQRLYAEGNLVWDRPGFLVEEEVADRIIVGDGSGGAFIVTIEKGSEESVRVQRIDGGGNNPWSQGAVSIFYRSIEESSDFSEESSARIIADGAGGAFVVWSERDPDAFNSPAYLLSILRLSQDGEVIWQKRSLPGRLVDYDMYLVTDNEGNALVFWKYVAGLEGQKVSPRRGIAVA</sequence>
<protein>
    <submittedName>
        <fullName evidence="1">Uncharacterized protein</fullName>
    </submittedName>
</protein>
<organism evidence="1">
    <name type="scientific">marine sediment metagenome</name>
    <dbReference type="NCBI Taxonomy" id="412755"/>
    <lineage>
        <taxon>unclassified sequences</taxon>
        <taxon>metagenomes</taxon>
        <taxon>ecological metagenomes</taxon>
    </lineage>
</organism>
<name>X1F316_9ZZZZ</name>